<evidence type="ECO:0000256" key="2">
    <source>
        <dbReference type="SAM" id="SignalP"/>
    </source>
</evidence>
<accession>A0A411Z4M8</accession>
<dbReference type="AlphaFoldDB" id="A0A411Z4M8"/>
<keyword evidence="2" id="KW-0732">Signal</keyword>
<comment type="caution">
    <text evidence="3">The sequence shown here is derived from an EMBL/GenBank/DDBJ whole genome shotgun (WGS) entry which is preliminary data.</text>
</comment>
<reference evidence="3 4" key="1">
    <citation type="submission" date="2018-08" db="EMBL/GenBank/DDBJ databases">
        <title>Flavobacterium tibetense sp. nov., isolated from a wetland YonghuCo on Tibetan Plateau.</title>
        <authorList>
            <person name="Phurbu D."/>
            <person name="Lu H."/>
            <person name="Xing P."/>
        </authorList>
    </citation>
    <scope>NUCLEOTIDE SEQUENCE [LARGE SCALE GENOMIC DNA]</scope>
    <source>
        <strain evidence="3 4">DJC</strain>
    </source>
</reference>
<sequence length="331" mass="34763">MTVWNFRTTVSAAACVAALGLGFAGPVAADDGWKPTGPVSFVMHTKPGGGTDVMVRALAHSLEPMIGQTLVVENAPGGGGATQMAKVRAAKPDGLTLGVNTVSHFTAFLTNLDGVFSADDFAWIALMQVDPILVFSEKDSAVTSITDLVELARSKPGQVNIGGFGPVGSMQHLGMTMLEQEAGVVFNWVAFESTPDIIAAVMGGHVDAGVANLGPVIEFFEADRLKGIGVLGDDRLSSVPDMQTFGEQGYNVDTSWLQVRGVFGPKDIDPALQQQIADAIFTAMEADTYQTYARSAGVEDGTHGPAEYTAFVERILTIAEAQLKAANLLSQ</sequence>
<dbReference type="PANTHER" id="PTHR42928">
    <property type="entry name" value="TRICARBOXYLATE-BINDING PROTEIN"/>
    <property type="match status" value="1"/>
</dbReference>
<dbReference type="Pfam" id="PF03401">
    <property type="entry name" value="TctC"/>
    <property type="match status" value="1"/>
</dbReference>
<evidence type="ECO:0000313" key="4">
    <source>
        <dbReference type="Proteomes" id="UP000284547"/>
    </source>
</evidence>
<dbReference type="InterPro" id="IPR005064">
    <property type="entry name" value="BUG"/>
</dbReference>
<dbReference type="Gene3D" id="3.40.190.10">
    <property type="entry name" value="Periplasmic binding protein-like II"/>
    <property type="match status" value="1"/>
</dbReference>
<evidence type="ECO:0000256" key="1">
    <source>
        <dbReference type="ARBA" id="ARBA00006987"/>
    </source>
</evidence>
<feature type="signal peptide" evidence="2">
    <location>
        <begin position="1"/>
        <end position="29"/>
    </location>
</feature>
<dbReference type="OrthoDB" id="7248487at2"/>
<evidence type="ECO:0000313" key="3">
    <source>
        <dbReference type="EMBL" id="RGP38023.1"/>
    </source>
</evidence>
<name>A0A411Z4M8_9RHOB</name>
<dbReference type="EMBL" id="QWEY01000002">
    <property type="protein sequence ID" value="RGP38023.1"/>
    <property type="molecule type" value="Genomic_DNA"/>
</dbReference>
<dbReference type="PIRSF" id="PIRSF017082">
    <property type="entry name" value="YflP"/>
    <property type="match status" value="1"/>
</dbReference>
<protein>
    <submittedName>
        <fullName evidence="3">Tripartite tricarboxylate transporter substrate binding protein</fullName>
    </submittedName>
</protein>
<keyword evidence="4" id="KW-1185">Reference proteome</keyword>
<dbReference type="RefSeq" id="WP_118150080.1">
    <property type="nucleotide sequence ID" value="NZ_QWEY01000002.1"/>
</dbReference>
<proteinExistence type="inferred from homology"/>
<comment type="similarity">
    <text evidence="1">Belongs to the UPF0065 (bug) family.</text>
</comment>
<dbReference type="PANTHER" id="PTHR42928:SF5">
    <property type="entry name" value="BLR1237 PROTEIN"/>
    <property type="match status" value="1"/>
</dbReference>
<dbReference type="Gene3D" id="3.40.190.150">
    <property type="entry name" value="Bordetella uptake gene, domain 1"/>
    <property type="match status" value="1"/>
</dbReference>
<gene>
    <name evidence="3" type="ORF">D1012_04035</name>
</gene>
<dbReference type="InterPro" id="IPR042100">
    <property type="entry name" value="Bug_dom1"/>
</dbReference>
<dbReference type="Proteomes" id="UP000284547">
    <property type="component" value="Unassembled WGS sequence"/>
</dbReference>
<organism evidence="3 4">
    <name type="scientific">Pseudotabrizicola alkalilacus</name>
    <dbReference type="NCBI Taxonomy" id="2305252"/>
    <lineage>
        <taxon>Bacteria</taxon>
        <taxon>Pseudomonadati</taxon>
        <taxon>Pseudomonadota</taxon>
        <taxon>Alphaproteobacteria</taxon>
        <taxon>Rhodobacterales</taxon>
        <taxon>Paracoccaceae</taxon>
        <taxon>Pseudotabrizicola</taxon>
    </lineage>
</organism>
<dbReference type="CDD" id="cd07012">
    <property type="entry name" value="PBP2_Bug_TTT"/>
    <property type="match status" value="1"/>
</dbReference>
<feature type="chain" id="PRO_5019434116" evidence="2">
    <location>
        <begin position="30"/>
        <end position="331"/>
    </location>
</feature>
<dbReference type="SUPFAM" id="SSF53850">
    <property type="entry name" value="Periplasmic binding protein-like II"/>
    <property type="match status" value="1"/>
</dbReference>